<keyword evidence="3" id="KW-1185">Reference proteome</keyword>
<dbReference type="PIRSF" id="PIRSF005962">
    <property type="entry name" value="Pept_M20D_amidohydro"/>
    <property type="match status" value="1"/>
</dbReference>
<dbReference type="InterPro" id="IPR011650">
    <property type="entry name" value="Peptidase_M20_dimer"/>
</dbReference>
<dbReference type="NCBIfam" id="TIGR01891">
    <property type="entry name" value="amidohydrolases"/>
    <property type="match status" value="1"/>
</dbReference>
<dbReference type="InterPro" id="IPR002933">
    <property type="entry name" value="Peptidase_M20"/>
</dbReference>
<dbReference type="Proteomes" id="UP001551482">
    <property type="component" value="Unassembled WGS sequence"/>
</dbReference>
<comment type="caution">
    <text evidence="2">The sequence shown here is derived from an EMBL/GenBank/DDBJ whole genome shotgun (WGS) entry which is preliminary data.</text>
</comment>
<dbReference type="PANTHER" id="PTHR11014">
    <property type="entry name" value="PEPTIDASE M20 FAMILY MEMBER"/>
    <property type="match status" value="1"/>
</dbReference>
<accession>A0ABV3DE90</accession>
<dbReference type="PANTHER" id="PTHR11014:SF63">
    <property type="entry name" value="METALLOPEPTIDASE, PUTATIVE (AFU_ORTHOLOGUE AFUA_6G09600)-RELATED"/>
    <property type="match status" value="1"/>
</dbReference>
<evidence type="ECO:0000313" key="2">
    <source>
        <dbReference type="EMBL" id="MEU8134053.1"/>
    </source>
</evidence>
<reference evidence="2 3" key="1">
    <citation type="submission" date="2024-06" db="EMBL/GenBank/DDBJ databases">
        <title>The Natural Products Discovery Center: Release of the First 8490 Sequenced Strains for Exploring Actinobacteria Biosynthetic Diversity.</title>
        <authorList>
            <person name="Kalkreuter E."/>
            <person name="Kautsar S.A."/>
            <person name="Yang D."/>
            <person name="Bader C.D."/>
            <person name="Teijaro C.N."/>
            <person name="Fluegel L."/>
            <person name="Davis C.M."/>
            <person name="Simpson J.R."/>
            <person name="Lauterbach L."/>
            <person name="Steele A.D."/>
            <person name="Gui C."/>
            <person name="Meng S."/>
            <person name="Li G."/>
            <person name="Viehrig K."/>
            <person name="Ye F."/>
            <person name="Su P."/>
            <person name="Kiefer A.F."/>
            <person name="Nichols A."/>
            <person name="Cepeda A.J."/>
            <person name="Yan W."/>
            <person name="Fan B."/>
            <person name="Jiang Y."/>
            <person name="Adhikari A."/>
            <person name="Zheng C.-J."/>
            <person name="Schuster L."/>
            <person name="Cowan T.M."/>
            <person name="Smanski M.J."/>
            <person name="Chevrette M.G."/>
            <person name="De Carvalho L.P.S."/>
            <person name="Shen B."/>
        </authorList>
    </citation>
    <scope>NUCLEOTIDE SEQUENCE [LARGE SCALE GENOMIC DNA]</scope>
    <source>
        <strain evidence="2 3">NPDC048946</strain>
    </source>
</reference>
<dbReference type="SUPFAM" id="SSF55031">
    <property type="entry name" value="Bacterial exopeptidase dimerisation domain"/>
    <property type="match status" value="1"/>
</dbReference>
<dbReference type="Gene3D" id="3.40.630.10">
    <property type="entry name" value="Zn peptidases"/>
    <property type="match status" value="1"/>
</dbReference>
<dbReference type="Pfam" id="PF07687">
    <property type="entry name" value="M20_dimer"/>
    <property type="match status" value="1"/>
</dbReference>
<feature type="domain" description="Peptidase M20 dimerisation" evidence="1">
    <location>
        <begin position="188"/>
        <end position="281"/>
    </location>
</feature>
<proteinExistence type="predicted"/>
<dbReference type="SUPFAM" id="SSF53187">
    <property type="entry name" value="Zn-dependent exopeptidases"/>
    <property type="match status" value="1"/>
</dbReference>
<dbReference type="Gene3D" id="3.30.70.360">
    <property type="match status" value="1"/>
</dbReference>
<name>A0ABV3DE90_9ACTN</name>
<protein>
    <submittedName>
        <fullName evidence="2">M20 family metallopeptidase</fullName>
    </submittedName>
</protein>
<dbReference type="Pfam" id="PF01546">
    <property type="entry name" value="Peptidase_M20"/>
    <property type="match status" value="1"/>
</dbReference>
<evidence type="ECO:0000259" key="1">
    <source>
        <dbReference type="Pfam" id="PF07687"/>
    </source>
</evidence>
<dbReference type="InterPro" id="IPR017439">
    <property type="entry name" value="Amidohydrolase"/>
</dbReference>
<dbReference type="InterPro" id="IPR036264">
    <property type="entry name" value="Bact_exopeptidase_dim_dom"/>
</dbReference>
<dbReference type="CDD" id="cd03886">
    <property type="entry name" value="M20_Acy1"/>
    <property type="match status" value="1"/>
</dbReference>
<sequence length="414" mass="43279">MTVLEDARALHGDMVRMRRELHARPELGLDLPYTQERVLAELAGLPLETTTGRALSSVTAVLRGALPGPTVLLRGDMDALPVGERSGVDYTSTVPGRMHACGHDLHTTMLAGAAHLLAARRDTLAGNIVFMFQPGEEGPGGAGLMIDEGVLDASGERAVAAYALHVASTMIPQGVFTCRAGTALAAADSVRVTVRGAGGHGSMPHRAKDPVPAACEMVTALQAMVTRRYDIFDPVVITVGSFHAGTVDNVIPGEAVFNATLRTFSRETNARIKDDVTALVRGVGAAHGLEVEVDFGRMSYPVTVNDAGAFTHAETVIREVLGEERFVESPRPGAGAEDFSLVLDDVPGAMLMLGACPTDRDVTKAPANHAPEAEFDDAVLADGAAIYAELALRRLDSAAAESAAESAAAETVAT</sequence>
<dbReference type="RefSeq" id="WP_358352394.1">
    <property type="nucleotide sequence ID" value="NZ_JBEZFP010000021.1"/>
</dbReference>
<organism evidence="2 3">
    <name type="scientific">Streptodolium elevatio</name>
    <dbReference type="NCBI Taxonomy" id="3157996"/>
    <lineage>
        <taxon>Bacteria</taxon>
        <taxon>Bacillati</taxon>
        <taxon>Actinomycetota</taxon>
        <taxon>Actinomycetes</taxon>
        <taxon>Kitasatosporales</taxon>
        <taxon>Streptomycetaceae</taxon>
        <taxon>Streptodolium</taxon>
    </lineage>
</organism>
<gene>
    <name evidence="2" type="ORF">AB0C36_11125</name>
</gene>
<dbReference type="EMBL" id="JBEZFP010000021">
    <property type="protein sequence ID" value="MEU8134053.1"/>
    <property type="molecule type" value="Genomic_DNA"/>
</dbReference>
<evidence type="ECO:0000313" key="3">
    <source>
        <dbReference type="Proteomes" id="UP001551482"/>
    </source>
</evidence>